<dbReference type="PANTHER" id="PTHR30461:SF2">
    <property type="entry name" value="SERINE RECOMBINASE PINE-RELATED"/>
    <property type="match status" value="1"/>
</dbReference>
<dbReference type="InterPro" id="IPR006119">
    <property type="entry name" value="Resolv_N"/>
</dbReference>
<dbReference type="SUPFAM" id="SSF53041">
    <property type="entry name" value="Resolvase-like"/>
    <property type="match status" value="1"/>
</dbReference>
<protein>
    <submittedName>
        <fullName evidence="5">Recombinase family protein</fullName>
    </submittedName>
</protein>
<dbReference type="InterPro" id="IPR036162">
    <property type="entry name" value="Resolvase-like_N_sf"/>
</dbReference>
<organism evidence="5 6">
    <name type="scientific">Goekera deserti</name>
    <dbReference type="NCBI Taxonomy" id="2497753"/>
    <lineage>
        <taxon>Bacteria</taxon>
        <taxon>Bacillati</taxon>
        <taxon>Actinomycetota</taxon>
        <taxon>Actinomycetes</taxon>
        <taxon>Geodermatophilales</taxon>
        <taxon>Geodermatophilaceae</taxon>
        <taxon>Goekera</taxon>
    </lineage>
</organism>
<evidence type="ECO:0000259" key="3">
    <source>
        <dbReference type="PROSITE" id="PS51736"/>
    </source>
</evidence>
<dbReference type="Pfam" id="PF13408">
    <property type="entry name" value="Zn_ribbon_recom"/>
    <property type="match status" value="1"/>
</dbReference>
<reference evidence="5 6" key="1">
    <citation type="submission" date="2020-02" db="EMBL/GenBank/DDBJ databases">
        <title>The whole genome sequence of CPCC 205119.</title>
        <authorList>
            <person name="Jiang Z."/>
        </authorList>
    </citation>
    <scope>NUCLEOTIDE SEQUENCE [LARGE SCALE GENOMIC DNA]</scope>
    <source>
        <strain evidence="5 6">CPCC 205119</strain>
    </source>
</reference>
<dbReference type="EMBL" id="JAAGWK010000011">
    <property type="protein sequence ID" value="NEL54379.1"/>
    <property type="molecule type" value="Genomic_DNA"/>
</dbReference>
<keyword evidence="1" id="KW-0238">DNA-binding</keyword>
<dbReference type="PANTHER" id="PTHR30461">
    <property type="entry name" value="DNA-INVERTASE FROM LAMBDOID PROPHAGE"/>
    <property type="match status" value="1"/>
</dbReference>
<sequence>MPLRALIYVRLSSFAGERDTSTSPERQEEACRNYAQAHGWTVVEVISDLDVSGSDKGLRLDRPGLRKVRERWADVDVLLFAKLDRIARNVADWNNLREEAEQHGVALVSIGESLDLTTPNGVFVANVLQSFAQLEAAVISSRTREAVAYMAREGRHRGGMPAFGWTAGPHPEQRGFRLVLHPERSVVLRAIIERVLAGESTWNIVDDLNRRGVGSPEGKGWAPDTLRKLLRRPILRGMQMHRRQLVRGDDGLPIRPHEPLVDDDTWHALQAELDRRSTTGGNNASVPYLLRGLVVCDLCGVRMNRQSQAGKPSVMVCGRRSRTGERCPGVAVGRLRLESHVAERFLAIFGDLPVTEEESIESPRGNLREVEEALAAVMQEMSTVEPGTNEDEVLQEQRKALYRERQRLRAVPSAPAVRIRQTGETFAEVWERSELLERNALLMSQIAEVRIKKGSRGRHGLDPNRVVIRWKGVLAEAAGAEEVVPVG</sequence>
<dbReference type="InterPro" id="IPR038109">
    <property type="entry name" value="DNA_bind_recomb_sf"/>
</dbReference>
<dbReference type="PROSITE" id="PS51736">
    <property type="entry name" value="RECOMBINASES_3"/>
    <property type="match status" value="1"/>
</dbReference>
<name>A0A7K3WEP5_9ACTN</name>
<dbReference type="Pfam" id="PF07508">
    <property type="entry name" value="Recombinase"/>
    <property type="match status" value="1"/>
</dbReference>
<dbReference type="InterPro" id="IPR011109">
    <property type="entry name" value="DNA_bind_recombinase_dom"/>
</dbReference>
<feature type="domain" description="Resolvase/invertase-type recombinase catalytic" evidence="3">
    <location>
        <begin position="4"/>
        <end position="154"/>
    </location>
</feature>
<dbReference type="SMART" id="SM00857">
    <property type="entry name" value="Resolvase"/>
    <property type="match status" value="1"/>
</dbReference>
<evidence type="ECO:0000313" key="5">
    <source>
        <dbReference type="EMBL" id="NEL54379.1"/>
    </source>
</evidence>
<keyword evidence="6" id="KW-1185">Reference proteome</keyword>
<proteinExistence type="predicted"/>
<gene>
    <name evidence="5" type="ORF">G1H19_10235</name>
</gene>
<dbReference type="InterPro" id="IPR050639">
    <property type="entry name" value="SSR_resolvase"/>
</dbReference>
<dbReference type="Pfam" id="PF00239">
    <property type="entry name" value="Resolvase"/>
    <property type="match status" value="1"/>
</dbReference>
<dbReference type="Gene3D" id="3.90.1750.20">
    <property type="entry name" value="Putative Large Serine Recombinase, Chain B, Domain 2"/>
    <property type="match status" value="1"/>
</dbReference>
<dbReference type="CDD" id="cd00338">
    <property type="entry name" value="Ser_Recombinase"/>
    <property type="match status" value="1"/>
</dbReference>
<dbReference type="Proteomes" id="UP000470470">
    <property type="component" value="Unassembled WGS sequence"/>
</dbReference>
<dbReference type="GO" id="GO:0000150">
    <property type="term" value="F:DNA strand exchange activity"/>
    <property type="evidence" value="ECO:0007669"/>
    <property type="project" value="InterPro"/>
</dbReference>
<feature type="domain" description="Recombinase" evidence="4">
    <location>
        <begin position="162"/>
        <end position="279"/>
    </location>
</feature>
<comment type="caution">
    <text evidence="5">The sequence shown here is derived from an EMBL/GenBank/DDBJ whole genome shotgun (WGS) entry which is preliminary data.</text>
</comment>
<dbReference type="Gene3D" id="3.40.50.1390">
    <property type="entry name" value="Resolvase, N-terminal catalytic domain"/>
    <property type="match status" value="1"/>
</dbReference>
<dbReference type="RefSeq" id="WP_152727592.1">
    <property type="nucleotide sequence ID" value="NZ_JAABOZ010000001.1"/>
</dbReference>
<evidence type="ECO:0000313" key="6">
    <source>
        <dbReference type="Proteomes" id="UP000470470"/>
    </source>
</evidence>
<keyword evidence="2" id="KW-0233">DNA recombination</keyword>
<evidence type="ECO:0000256" key="1">
    <source>
        <dbReference type="ARBA" id="ARBA00023125"/>
    </source>
</evidence>
<evidence type="ECO:0000259" key="4">
    <source>
        <dbReference type="PROSITE" id="PS51737"/>
    </source>
</evidence>
<dbReference type="PROSITE" id="PS51737">
    <property type="entry name" value="RECOMBINASE_DNA_BIND"/>
    <property type="match status" value="1"/>
</dbReference>
<accession>A0A7K3WEP5</accession>
<dbReference type="InterPro" id="IPR025827">
    <property type="entry name" value="Zn_ribbon_recom_dom"/>
</dbReference>
<evidence type="ECO:0000256" key="2">
    <source>
        <dbReference type="ARBA" id="ARBA00023172"/>
    </source>
</evidence>
<dbReference type="GO" id="GO:0003677">
    <property type="term" value="F:DNA binding"/>
    <property type="evidence" value="ECO:0007669"/>
    <property type="project" value="UniProtKB-KW"/>
</dbReference>
<dbReference type="AlphaFoldDB" id="A0A7K3WEP5"/>